<feature type="chain" id="PRO_5038908990" description="Lipoprotein" evidence="1">
    <location>
        <begin position="24"/>
        <end position="135"/>
    </location>
</feature>
<accession>A0A7X0D5X0</accession>
<dbReference type="Proteomes" id="UP000546642">
    <property type="component" value="Unassembled WGS sequence"/>
</dbReference>
<keyword evidence="1" id="KW-0732">Signal</keyword>
<protein>
    <recommendedName>
        <fullName evidence="4">Lipoprotein</fullName>
    </recommendedName>
</protein>
<name>A0A7X0D5X0_9ACTN</name>
<sequence length="135" mass="14418">MGRRSTSTAAIALAAALLLPGCASELVEFKRVTGELSAALMRKEAQDHFARKGHPIQGRLECEPNIGKPADLVVECIGVTHADGEARFVGSIDRDRLAHQEPGDASLPGEYLGTVDGEEVFRMNCFSCRPQAPSA</sequence>
<feature type="signal peptide" evidence="1">
    <location>
        <begin position="1"/>
        <end position="23"/>
    </location>
</feature>
<evidence type="ECO:0000313" key="2">
    <source>
        <dbReference type="EMBL" id="MBB6171529.1"/>
    </source>
</evidence>
<gene>
    <name evidence="2" type="ORF">HNR23_001589</name>
</gene>
<dbReference type="EMBL" id="JACHDS010000001">
    <property type="protein sequence ID" value="MBB6171529.1"/>
    <property type="molecule type" value="Genomic_DNA"/>
</dbReference>
<comment type="caution">
    <text evidence="2">The sequence shown here is derived from an EMBL/GenBank/DDBJ whole genome shotgun (WGS) entry which is preliminary data.</text>
</comment>
<dbReference type="AlphaFoldDB" id="A0A7X0D5X0"/>
<evidence type="ECO:0000256" key="1">
    <source>
        <dbReference type="SAM" id="SignalP"/>
    </source>
</evidence>
<evidence type="ECO:0000313" key="3">
    <source>
        <dbReference type="Proteomes" id="UP000546642"/>
    </source>
</evidence>
<dbReference type="RefSeq" id="WP_184074783.1">
    <property type="nucleotide sequence ID" value="NZ_JACHDS010000001.1"/>
</dbReference>
<reference evidence="2 3" key="1">
    <citation type="submission" date="2020-08" db="EMBL/GenBank/DDBJ databases">
        <title>Sequencing the genomes of 1000 actinobacteria strains.</title>
        <authorList>
            <person name="Klenk H.-P."/>
        </authorList>
    </citation>
    <scope>NUCLEOTIDE SEQUENCE [LARGE SCALE GENOMIC DNA]</scope>
    <source>
        <strain evidence="2 3">DSM 46659</strain>
    </source>
</reference>
<proteinExistence type="predicted"/>
<evidence type="ECO:0008006" key="4">
    <source>
        <dbReference type="Google" id="ProtNLM"/>
    </source>
</evidence>
<organism evidence="2 3">
    <name type="scientific">Nocardiopsis mwathae</name>
    <dbReference type="NCBI Taxonomy" id="1472723"/>
    <lineage>
        <taxon>Bacteria</taxon>
        <taxon>Bacillati</taxon>
        <taxon>Actinomycetota</taxon>
        <taxon>Actinomycetes</taxon>
        <taxon>Streptosporangiales</taxon>
        <taxon>Nocardiopsidaceae</taxon>
        <taxon>Nocardiopsis</taxon>
    </lineage>
</organism>
<keyword evidence="3" id="KW-1185">Reference proteome</keyword>